<keyword evidence="1" id="KW-0472">Membrane</keyword>
<keyword evidence="5" id="KW-1185">Reference proteome</keyword>
<evidence type="ECO:0000259" key="2">
    <source>
        <dbReference type="PROSITE" id="PS50883"/>
    </source>
</evidence>
<dbReference type="SMART" id="SM00267">
    <property type="entry name" value="GGDEF"/>
    <property type="match status" value="1"/>
</dbReference>
<dbReference type="PROSITE" id="PS50887">
    <property type="entry name" value="GGDEF"/>
    <property type="match status" value="1"/>
</dbReference>
<feature type="transmembrane region" description="Helical" evidence="1">
    <location>
        <begin position="47"/>
        <end position="64"/>
    </location>
</feature>
<dbReference type="InterPro" id="IPR001633">
    <property type="entry name" value="EAL_dom"/>
</dbReference>
<dbReference type="Pfam" id="PF00990">
    <property type="entry name" value="GGDEF"/>
    <property type="match status" value="1"/>
</dbReference>
<dbReference type="RefSeq" id="WP_345713171.1">
    <property type="nucleotide sequence ID" value="NZ_BAABIL010000446.1"/>
</dbReference>
<dbReference type="InterPro" id="IPR052155">
    <property type="entry name" value="Biofilm_reg_signaling"/>
</dbReference>
<keyword evidence="1" id="KW-0812">Transmembrane</keyword>
<dbReference type="PANTHER" id="PTHR44757">
    <property type="entry name" value="DIGUANYLATE CYCLASE DGCP"/>
    <property type="match status" value="1"/>
</dbReference>
<feature type="transmembrane region" description="Helical" evidence="1">
    <location>
        <begin position="21"/>
        <end position="41"/>
    </location>
</feature>
<gene>
    <name evidence="4" type="ORF">GCM10023225_27180</name>
</gene>
<accession>A0ABP9I4Z4</accession>
<sequence>MLEAPASGRSPLVEGPLTSRMMALLFLGSALLHLVANLPAFPRGQTPMWPVVITLYLTVGAWLLRSSHRLRRRGTMPLLVLVDIALVTALLASQPDRPLLAMLYLWDVPIVFTLFRARLVVALTALQFGCGAAVLLPGAAGRTGSWPLALLNLTIVYGCTLVVVGTLTRIVARALEEARRERAQEAALAQHRAFHDPLTGLPNRVLYLDRLQLAVAHAARTGTDVAVLLVDLDDFKVVNDSLGHATGDRLLVATVERLTSCLREGDTLARLGGDEFVVVAEGLHHPEDALAVASHLQEGLARPVDVGEQRFFVSASIGVTCVAGRALPPDEVLREADAAMYRAKRRGGGTVETYDESLREAVLRHLELERALRTGLDAGEGLGVAYQPIVDPATGACRGVEALARWASPGLGPVGPDEFIPVAERSALILRLGEEVLARSYAAANRWRQLVPDFTVAVNVSPRQLQQPDFATRLADLARRSGAPVAAVHLEVTEGLVLQEDEAVEDNLNRLRALGVRLSLDDFGTGWSSLARLRTLALDRLKVDRSFIGDEVVLRACVELGRALGIDVVAEGVEEPAQAQVLQRLGYPLAQGYLFGRPVPEEEVTLLLLARQRV</sequence>
<feature type="transmembrane region" description="Helical" evidence="1">
    <location>
        <begin position="76"/>
        <end position="93"/>
    </location>
</feature>
<dbReference type="Gene3D" id="3.30.70.270">
    <property type="match status" value="1"/>
</dbReference>
<feature type="domain" description="EAL" evidence="2">
    <location>
        <begin position="365"/>
        <end position="612"/>
    </location>
</feature>
<dbReference type="Proteomes" id="UP001501195">
    <property type="component" value="Unassembled WGS sequence"/>
</dbReference>
<feature type="transmembrane region" description="Helical" evidence="1">
    <location>
        <begin position="146"/>
        <end position="172"/>
    </location>
</feature>
<dbReference type="InterPro" id="IPR043128">
    <property type="entry name" value="Rev_trsase/Diguanyl_cyclase"/>
</dbReference>
<dbReference type="Pfam" id="PF00563">
    <property type="entry name" value="EAL"/>
    <property type="match status" value="1"/>
</dbReference>
<dbReference type="CDD" id="cd01949">
    <property type="entry name" value="GGDEF"/>
    <property type="match status" value="1"/>
</dbReference>
<dbReference type="PANTHER" id="PTHR44757:SF2">
    <property type="entry name" value="BIOFILM ARCHITECTURE MAINTENANCE PROTEIN MBAA"/>
    <property type="match status" value="1"/>
</dbReference>
<comment type="caution">
    <text evidence="4">The sequence shown here is derived from an EMBL/GenBank/DDBJ whole genome shotgun (WGS) entry which is preliminary data.</text>
</comment>
<evidence type="ECO:0008006" key="6">
    <source>
        <dbReference type="Google" id="ProtNLM"/>
    </source>
</evidence>
<dbReference type="SUPFAM" id="SSF55073">
    <property type="entry name" value="Nucleotide cyclase"/>
    <property type="match status" value="1"/>
</dbReference>
<evidence type="ECO:0000313" key="5">
    <source>
        <dbReference type="Proteomes" id="UP001501195"/>
    </source>
</evidence>
<dbReference type="InterPro" id="IPR035919">
    <property type="entry name" value="EAL_sf"/>
</dbReference>
<dbReference type="InterPro" id="IPR029787">
    <property type="entry name" value="Nucleotide_cyclase"/>
</dbReference>
<evidence type="ECO:0000259" key="3">
    <source>
        <dbReference type="PROSITE" id="PS50887"/>
    </source>
</evidence>
<feature type="domain" description="GGDEF" evidence="3">
    <location>
        <begin position="223"/>
        <end position="356"/>
    </location>
</feature>
<dbReference type="InterPro" id="IPR000160">
    <property type="entry name" value="GGDEF_dom"/>
</dbReference>
<reference evidence="5" key="1">
    <citation type="journal article" date="2019" name="Int. J. Syst. Evol. Microbiol.">
        <title>The Global Catalogue of Microorganisms (GCM) 10K type strain sequencing project: providing services to taxonomists for standard genome sequencing and annotation.</title>
        <authorList>
            <consortium name="The Broad Institute Genomics Platform"/>
            <consortium name="The Broad Institute Genome Sequencing Center for Infectious Disease"/>
            <person name="Wu L."/>
            <person name="Ma J."/>
        </authorList>
    </citation>
    <scope>NUCLEOTIDE SEQUENCE [LARGE SCALE GENOMIC DNA]</scope>
    <source>
        <strain evidence="5">JCM 18126</strain>
    </source>
</reference>
<dbReference type="SUPFAM" id="SSF141868">
    <property type="entry name" value="EAL domain-like"/>
    <property type="match status" value="1"/>
</dbReference>
<dbReference type="NCBIfam" id="TIGR00254">
    <property type="entry name" value="GGDEF"/>
    <property type="match status" value="1"/>
</dbReference>
<dbReference type="Gene3D" id="3.20.20.450">
    <property type="entry name" value="EAL domain"/>
    <property type="match status" value="1"/>
</dbReference>
<dbReference type="SMART" id="SM00052">
    <property type="entry name" value="EAL"/>
    <property type="match status" value="1"/>
</dbReference>
<proteinExistence type="predicted"/>
<dbReference type="CDD" id="cd01948">
    <property type="entry name" value="EAL"/>
    <property type="match status" value="1"/>
</dbReference>
<feature type="transmembrane region" description="Helical" evidence="1">
    <location>
        <begin position="120"/>
        <end position="140"/>
    </location>
</feature>
<organism evidence="4 5">
    <name type="scientific">Kineococcus glutinatus</name>
    <dbReference type="NCBI Taxonomy" id="1070872"/>
    <lineage>
        <taxon>Bacteria</taxon>
        <taxon>Bacillati</taxon>
        <taxon>Actinomycetota</taxon>
        <taxon>Actinomycetes</taxon>
        <taxon>Kineosporiales</taxon>
        <taxon>Kineosporiaceae</taxon>
        <taxon>Kineococcus</taxon>
    </lineage>
</organism>
<name>A0ABP9I4Z4_9ACTN</name>
<dbReference type="EMBL" id="BAABIL010000446">
    <property type="protein sequence ID" value="GAA4987829.1"/>
    <property type="molecule type" value="Genomic_DNA"/>
</dbReference>
<evidence type="ECO:0000313" key="4">
    <source>
        <dbReference type="EMBL" id="GAA4987829.1"/>
    </source>
</evidence>
<keyword evidence="1" id="KW-1133">Transmembrane helix</keyword>
<dbReference type="PROSITE" id="PS50883">
    <property type="entry name" value="EAL"/>
    <property type="match status" value="1"/>
</dbReference>
<protein>
    <recommendedName>
        <fullName evidence="6">Diguanylate cyclase (GGDEF)-like protein</fullName>
    </recommendedName>
</protein>
<evidence type="ECO:0000256" key="1">
    <source>
        <dbReference type="SAM" id="Phobius"/>
    </source>
</evidence>